<accession>A0ABR4JXG6</accession>
<keyword evidence="3" id="KW-1185">Reference proteome</keyword>
<comment type="caution">
    <text evidence="2">The sequence shown here is derived from an EMBL/GenBank/DDBJ whole genome shotgun (WGS) entry which is preliminary data.</text>
</comment>
<keyword evidence="1" id="KW-0732">Signal</keyword>
<feature type="chain" id="PRO_5046072148" evidence="1">
    <location>
        <begin position="21"/>
        <end position="109"/>
    </location>
</feature>
<dbReference type="EMBL" id="JBFXLU010000078">
    <property type="protein sequence ID" value="KAL2844743.1"/>
    <property type="molecule type" value="Genomic_DNA"/>
</dbReference>
<evidence type="ECO:0000313" key="2">
    <source>
        <dbReference type="EMBL" id="KAL2844743.1"/>
    </source>
</evidence>
<gene>
    <name evidence="2" type="ORF">BJY01DRAFT_185753</name>
</gene>
<organism evidence="2 3">
    <name type="scientific">Aspergillus pseudoustus</name>
    <dbReference type="NCBI Taxonomy" id="1810923"/>
    <lineage>
        <taxon>Eukaryota</taxon>
        <taxon>Fungi</taxon>
        <taxon>Dikarya</taxon>
        <taxon>Ascomycota</taxon>
        <taxon>Pezizomycotina</taxon>
        <taxon>Eurotiomycetes</taxon>
        <taxon>Eurotiomycetidae</taxon>
        <taxon>Eurotiales</taxon>
        <taxon>Aspergillaceae</taxon>
        <taxon>Aspergillus</taxon>
        <taxon>Aspergillus subgen. Nidulantes</taxon>
    </lineage>
</organism>
<name>A0ABR4JXG6_9EURO</name>
<evidence type="ECO:0000256" key="1">
    <source>
        <dbReference type="SAM" id="SignalP"/>
    </source>
</evidence>
<proteinExistence type="predicted"/>
<feature type="signal peptide" evidence="1">
    <location>
        <begin position="1"/>
        <end position="20"/>
    </location>
</feature>
<dbReference type="Proteomes" id="UP001610446">
    <property type="component" value="Unassembled WGS sequence"/>
</dbReference>
<sequence length="109" mass="11709">MKLTTTIASLFLAVLAPVVASEGLLGFVAIADSENEQNVLPASENCFAYPGGPTTTRFINVVPLEDTPAIRCTFFTSATCDGDQITLNTGEHQFRRDLVVGSWECEPQA</sequence>
<protein>
    <submittedName>
        <fullName evidence="2">Uncharacterized protein</fullName>
    </submittedName>
</protein>
<evidence type="ECO:0000313" key="3">
    <source>
        <dbReference type="Proteomes" id="UP001610446"/>
    </source>
</evidence>
<reference evidence="2 3" key="1">
    <citation type="submission" date="2024-07" db="EMBL/GenBank/DDBJ databases">
        <title>Section-level genome sequencing and comparative genomics of Aspergillus sections Usti and Cavernicolus.</title>
        <authorList>
            <consortium name="Lawrence Berkeley National Laboratory"/>
            <person name="Nybo J.L."/>
            <person name="Vesth T.C."/>
            <person name="Theobald S."/>
            <person name="Frisvad J.C."/>
            <person name="Larsen T.O."/>
            <person name="Kjaerboelling I."/>
            <person name="Rothschild-Mancinelli K."/>
            <person name="Lyhne E.K."/>
            <person name="Kogle M.E."/>
            <person name="Barry K."/>
            <person name="Clum A."/>
            <person name="Na H."/>
            <person name="Ledsgaard L."/>
            <person name="Lin J."/>
            <person name="Lipzen A."/>
            <person name="Kuo A."/>
            <person name="Riley R."/>
            <person name="Mondo S."/>
            <person name="Labutti K."/>
            <person name="Haridas S."/>
            <person name="Pangalinan J."/>
            <person name="Salamov A.A."/>
            <person name="Simmons B.A."/>
            <person name="Magnuson J.K."/>
            <person name="Chen J."/>
            <person name="Drula E."/>
            <person name="Henrissat B."/>
            <person name="Wiebenga A."/>
            <person name="Lubbers R.J."/>
            <person name="Gomes A.C."/>
            <person name="Makela M.R."/>
            <person name="Stajich J."/>
            <person name="Grigoriev I.V."/>
            <person name="Mortensen U.H."/>
            <person name="De Vries R.P."/>
            <person name="Baker S.E."/>
            <person name="Andersen M.R."/>
        </authorList>
    </citation>
    <scope>NUCLEOTIDE SEQUENCE [LARGE SCALE GENOMIC DNA]</scope>
    <source>
        <strain evidence="2 3">CBS 123904</strain>
    </source>
</reference>